<accession>A0AAE0C515</accession>
<proteinExistence type="predicted"/>
<dbReference type="Proteomes" id="UP001190700">
    <property type="component" value="Unassembled WGS sequence"/>
</dbReference>
<dbReference type="EMBL" id="LGRX02028959">
    <property type="protein sequence ID" value="KAK3247452.1"/>
    <property type="molecule type" value="Genomic_DNA"/>
</dbReference>
<comment type="caution">
    <text evidence="1">The sequence shown here is derived from an EMBL/GenBank/DDBJ whole genome shotgun (WGS) entry which is preliminary data.</text>
</comment>
<evidence type="ECO:0000313" key="2">
    <source>
        <dbReference type="Proteomes" id="UP001190700"/>
    </source>
</evidence>
<protein>
    <submittedName>
        <fullName evidence="1">Uncharacterized protein</fullName>
    </submittedName>
</protein>
<reference evidence="1 2" key="1">
    <citation type="journal article" date="2015" name="Genome Biol. Evol.">
        <title>Comparative Genomics of a Bacterivorous Green Alga Reveals Evolutionary Causalities and Consequences of Phago-Mixotrophic Mode of Nutrition.</title>
        <authorList>
            <person name="Burns J.A."/>
            <person name="Paasch A."/>
            <person name="Narechania A."/>
            <person name="Kim E."/>
        </authorList>
    </citation>
    <scope>NUCLEOTIDE SEQUENCE [LARGE SCALE GENOMIC DNA]</scope>
    <source>
        <strain evidence="1 2">PLY_AMNH</strain>
    </source>
</reference>
<organism evidence="1 2">
    <name type="scientific">Cymbomonas tetramitiformis</name>
    <dbReference type="NCBI Taxonomy" id="36881"/>
    <lineage>
        <taxon>Eukaryota</taxon>
        <taxon>Viridiplantae</taxon>
        <taxon>Chlorophyta</taxon>
        <taxon>Pyramimonadophyceae</taxon>
        <taxon>Pyramimonadales</taxon>
        <taxon>Pyramimonadaceae</taxon>
        <taxon>Cymbomonas</taxon>
    </lineage>
</organism>
<feature type="non-terminal residue" evidence="1">
    <location>
        <position position="1"/>
    </location>
</feature>
<sequence length="138" mass="15640">ELEPTNVDSTVGLGQLLMEKDPAAAIEELSKFPDPAGKPTFDDSFVHVELVRAIIKLATDTKDKAMFECEQMEKSLTISGKVMGWDGIDKWVEILDNRGKWDMLRRIYKEVAQYQLGPDQILDETMVEGFFKAKGWDV</sequence>
<gene>
    <name evidence="1" type="ORF">CYMTET_43051</name>
</gene>
<keyword evidence="2" id="KW-1185">Reference proteome</keyword>
<evidence type="ECO:0000313" key="1">
    <source>
        <dbReference type="EMBL" id="KAK3247452.1"/>
    </source>
</evidence>
<dbReference type="AlphaFoldDB" id="A0AAE0C515"/>
<name>A0AAE0C515_9CHLO</name>